<organism evidence="3 4">
    <name type="scientific">Novosphingobium organovorum</name>
    <dbReference type="NCBI Taxonomy" id="2930092"/>
    <lineage>
        <taxon>Bacteria</taxon>
        <taxon>Pseudomonadati</taxon>
        <taxon>Pseudomonadota</taxon>
        <taxon>Alphaproteobacteria</taxon>
        <taxon>Sphingomonadales</taxon>
        <taxon>Sphingomonadaceae</taxon>
        <taxon>Novosphingobium</taxon>
    </lineage>
</organism>
<dbReference type="EMBL" id="JALHLF010000021">
    <property type="protein sequence ID" value="MCJ2182597.1"/>
    <property type="molecule type" value="Genomic_DNA"/>
</dbReference>
<feature type="compositionally biased region" description="Low complexity" evidence="1">
    <location>
        <begin position="256"/>
        <end position="278"/>
    </location>
</feature>
<proteinExistence type="predicted"/>
<dbReference type="Proteomes" id="UP001162881">
    <property type="component" value="Unassembled WGS sequence"/>
</dbReference>
<dbReference type="InterPro" id="IPR011600">
    <property type="entry name" value="Pept_C14_caspase"/>
</dbReference>
<evidence type="ECO:0000313" key="4">
    <source>
        <dbReference type="Proteomes" id="UP001162881"/>
    </source>
</evidence>
<dbReference type="Gene3D" id="3.40.50.1460">
    <property type="match status" value="1"/>
</dbReference>
<dbReference type="InterPro" id="IPR052039">
    <property type="entry name" value="Caspase-related_regulators"/>
</dbReference>
<feature type="region of interest" description="Disordered" evidence="1">
    <location>
        <begin position="256"/>
        <end position="281"/>
    </location>
</feature>
<dbReference type="PROSITE" id="PS50208">
    <property type="entry name" value="CASPASE_P20"/>
    <property type="match status" value="1"/>
</dbReference>
<accession>A0ABT0BC44</accession>
<keyword evidence="4" id="KW-1185">Reference proteome</keyword>
<sequence>MALAMLVFAALPEGARAQVGKVALIIGNARYAHTTALDNPANDSRLIARSAQNAGFAVTLALDQTNEEFQKTLREFRLKANGAQVAMIYHAGHAIEGQGRNWLIPIDATLETEFDLPYEAINFDRFDRLLEALSGARTRMLVLDSCRNNPFGNSWRRGVRAVGSGMAQVEVDDVLIIYAAQPGQVALDGRDGNSPFAASLARRLVEPGLALQLLGGAIRDDVLASTGGKQRPFVSASMTGTPVYLAAPQPAVAVPRQDDGLAGASGAGAARGAQEGGNASAGNDRTAYEALAWQGGCGLELAFGLPHLPAPVSRWSLCEHGA</sequence>
<evidence type="ECO:0000313" key="3">
    <source>
        <dbReference type="EMBL" id="MCJ2182597.1"/>
    </source>
</evidence>
<feature type="domain" description="Caspase family p20" evidence="2">
    <location>
        <begin position="21"/>
        <end position="76"/>
    </location>
</feature>
<protein>
    <submittedName>
        <fullName evidence="3">Caspase family protein</fullName>
    </submittedName>
</protein>
<dbReference type="PANTHER" id="PTHR22576:SF37">
    <property type="entry name" value="MUCOSA-ASSOCIATED LYMPHOID TISSUE LYMPHOMA TRANSLOCATION PROTEIN 1"/>
    <property type="match status" value="1"/>
</dbReference>
<evidence type="ECO:0000259" key="2">
    <source>
        <dbReference type="PROSITE" id="PS50208"/>
    </source>
</evidence>
<dbReference type="RefSeq" id="WP_244018692.1">
    <property type="nucleotide sequence ID" value="NZ_JALHLF010000021.1"/>
</dbReference>
<dbReference type="Pfam" id="PF00656">
    <property type="entry name" value="Peptidase_C14"/>
    <property type="match status" value="1"/>
</dbReference>
<name>A0ABT0BC44_9SPHN</name>
<reference evidence="3" key="1">
    <citation type="submission" date="2022-03" db="EMBL/GenBank/DDBJ databases">
        <title>Identification of a novel bacterium isolated from mangrove sediments.</title>
        <authorList>
            <person name="Pan X."/>
        </authorList>
    </citation>
    <scope>NUCLEOTIDE SEQUENCE</scope>
    <source>
        <strain evidence="3">B1949</strain>
    </source>
</reference>
<dbReference type="PANTHER" id="PTHR22576">
    <property type="entry name" value="MUCOSA ASSOCIATED LYMPHOID TISSUE LYMPHOMA TRANSLOCATION PROTEIN 1/PARACASPASE"/>
    <property type="match status" value="1"/>
</dbReference>
<dbReference type="InterPro" id="IPR001309">
    <property type="entry name" value="Pept_C14_p20"/>
</dbReference>
<dbReference type="InterPro" id="IPR029030">
    <property type="entry name" value="Caspase-like_dom_sf"/>
</dbReference>
<comment type="caution">
    <text evidence="3">The sequence shown here is derived from an EMBL/GenBank/DDBJ whole genome shotgun (WGS) entry which is preliminary data.</text>
</comment>
<dbReference type="SUPFAM" id="SSF52129">
    <property type="entry name" value="Caspase-like"/>
    <property type="match status" value="1"/>
</dbReference>
<evidence type="ECO:0000256" key="1">
    <source>
        <dbReference type="SAM" id="MobiDB-lite"/>
    </source>
</evidence>
<gene>
    <name evidence="3" type="ORF">MTR62_07815</name>
</gene>